<keyword evidence="2" id="KW-1185">Reference proteome</keyword>
<accession>A0A291AXB5</accession>
<dbReference type="EMBL" id="MF158037">
    <property type="protein sequence ID" value="ATE85638.1"/>
    <property type="molecule type" value="Genomic_DNA"/>
</dbReference>
<reference evidence="1 2" key="1">
    <citation type="submission" date="2017-05" db="EMBL/GenBank/DDBJ databases">
        <title>The isolation and characterization of 16 novel Shigella-infecting phages from the environment.</title>
        <authorList>
            <person name="Doore S.M."/>
            <person name="Schrad J.R."/>
            <person name="Dover J.A."/>
            <person name="Parent K.N."/>
        </authorList>
    </citation>
    <scope>NUCLEOTIDE SEQUENCE [LARGE SCALE GENOMIC DNA]</scope>
</reference>
<sequence length="94" mass="10262">MKTLLAVLLGSSMVLSLSAEATPCADIAKNAIAQAKAEDVMSQPTAVMVCERWKDYAKFDDKSWADVFRAEIKMAKGNVKLENTLWIIANAAKN</sequence>
<evidence type="ECO:0000313" key="1">
    <source>
        <dbReference type="EMBL" id="ATE85638.1"/>
    </source>
</evidence>
<evidence type="ECO:0000313" key="2">
    <source>
        <dbReference type="Proteomes" id="UP000221254"/>
    </source>
</evidence>
<name>A0A291AXB5_9CAUD</name>
<dbReference type="Proteomes" id="UP000221254">
    <property type="component" value="Segment"/>
</dbReference>
<proteinExistence type="predicted"/>
<organism evidence="1 2">
    <name type="scientific">Salmonella phage St162</name>
    <dbReference type="NCBI Taxonomy" id="2024312"/>
    <lineage>
        <taxon>Viruses</taxon>
        <taxon>Duplodnaviria</taxon>
        <taxon>Heunggongvirae</taxon>
        <taxon>Uroviricota</taxon>
        <taxon>Caudoviricetes</taxon>
        <taxon>Sarkviridae</taxon>
        <taxon>Guernseyvirinae</taxon>
        <taxon>Cornellvirus</taxon>
        <taxon>Cornellvirus St162</taxon>
    </lineage>
</organism>
<protein>
    <submittedName>
        <fullName evidence="1">Uncharacterized protein</fullName>
    </submittedName>
</protein>
<gene>
    <name evidence="1" type="ORF">St162_gp53</name>
</gene>